<dbReference type="InterPro" id="IPR039426">
    <property type="entry name" value="TonB-dep_rcpt-like"/>
</dbReference>
<dbReference type="PROSITE" id="PS52016">
    <property type="entry name" value="TONB_DEPENDENT_REC_3"/>
    <property type="match status" value="1"/>
</dbReference>
<evidence type="ECO:0000256" key="7">
    <source>
        <dbReference type="ARBA" id="ARBA00023237"/>
    </source>
</evidence>
<keyword evidence="5 9" id="KW-0798">TonB box</keyword>
<evidence type="ECO:0000259" key="11">
    <source>
        <dbReference type="Pfam" id="PF00593"/>
    </source>
</evidence>
<keyword evidence="14" id="KW-1185">Reference proteome</keyword>
<evidence type="ECO:0000313" key="14">
    <source>
        <dbReference type="Proteomes" id="UP001143545"/>
    </source>
</evidence>
<evidence type="ECO:0000256" key="6">
    <source>
        <dbReference type="ARBA" id="ARBA00023136"/>
    </source>
</evidence>
<dbReference type="AlphaFoldDB" id="A0A9W6B509"/>
<keyword evidence="7 8" id="KW-0998">Cell outer membrane</keyword>
<dbReference type="InterPro" id="IPR036942">
    <property type="entry name" value="Beta-barrel_TonB_sf"/>
</dbReference>
<dbReference type="SUPFAM" id="SSF56935">
    <property type="entry name" value="Porins"/>
    <property type="match status" value="1"/>
</dbReference>
<protein>
    <submittedName>
        <fullName evidence="13">TonB-dependent receptor</fullName>
    </submittedName>
</protein>
<feature type="domain" description="TonB-dependent receptor-like beta-barrel" evidence="11">
    <location>
        <begin position="478"/>
        <end position="913"/>
    </location>
</feature>
<dbReference type="RefSeq" id="WP_281754090.1">
    <property type="nucleotide sequence ID" value="NZ_BRVP01000010.1"/>
</dbReference>
<name>A0A9W6B509_9FLAO</name>
<evidence type="ECO:0000256" key="5">
    <source>
        <dbReference type="ARBA" id="ARBA00023077"/>
    </source>
</evidence>
<evidence type="ECO:0000313" key="13">
    <source>
        <dbReference type="EMBL" id="GLB52661.1"/>
    </source>
</evidence>
<accession>A0A9W6B509</accession>
<keyword evidence="6 8" id="KW-0472">Membrane</keyword>
<evidence type="ECO:0000256" key="1">
    <source>
        <dbReference type="ARBA" id="ARBA00004571"/>
    </source>
</evidence>
<dbReference type="EMBL" id="BRVP01000010">
    <property type="protein sequence ID" value="GLB52661.1"/>
    <property type="molecule type" value="Genomic_DNA"/>
</dbReference>
<keyword evidence="2 8" id="KW-0813">Transport</keyword>
<dbReference type="CDD" id="cd01347">
    <property type="entry name" value="ligand_gated_channel"/>
    <property type="match status" value="1"/>
</dbReference>
<dbReference type="PANTHER" id="PTHR40980">
    <property type="entry name" value="PLUG DOMAIN-CONTAINING PROTEIN"/>
    <property type="match status" value="1"/>
</dbReference>
<dbReference type="InterPro" id="IPR000531">
    <property type="entry name" value="Beta-barrel_TonB"/>
</dbReference>
<keyword evidence="13" id="KW-0675">Receptor</keyword>
<evidence type="ECO:0000256" key="2">
    <source>
        <dbReference type="ARBA" id="ARBA00022448"/>
    </source>
</evidence>
<dbReference type="NCBIfam" id="TIGR01782">
    <property type="entry name" value="TonB-Xanth-Caul"/>
    <property type="match status" value="1"/>
</dbReference>
<keyword evidence="3 8" id="KW-1134">Transmembrane beta strand</keyword>
<feature type="signal peptide" evidence="10">
    <location>
        <begin position="1"/>
        <end position="25"/>
    </location>
</feature>
<dbReference type="PANTHER" id="PTHR40980:SF4">
    <property type="entry name" value="TONB-DEPENDENT RECEPTOR-LIKE BETA-BARREL DOMAIN-CONTAINING PROTEIN"/>
    <property type="match status" value="1"/>
</dbReference>
<dbReference type="InterPro" id="IPR012910">
    <property type="entry name" value="Plug_dom"/>
</dbReference>
<proteinExistence type="inferred from homology"/>
<dbReference type="Gene3D" id="2.40.170.20">
    <property type="entry name" value="TonB-dependent receptor, beta-barrel domain"/>
    <property type="match status" value="1"/>
</dbReference>
<evidence type="ECO:0000256" key="10">
    <source>
        <dbReference type="SAM" id="SignalP"/>
    </source>
</evidence>
<dbReference type="GO" id="GO:0030246">
    <property type="term" value="F:carbohydrate binding"/>
    <property type="evidence" value="ECO:0007669"/>
    <property type="project" value="InterPro"/>
</dbReference>
<evidence type="ECO:0000256" key="3">
    <source>
        <dbReference type="ARBA" id="ARBA00022452"/>
    </source>
</evidence>
<dbReference type="GO" id="GO:0009279">
    <property type="term" value="C:cell outer membrane"/>
    <property type="evidence" value="ECO:0007669"/>
    <property type="project" value="UniProtKB-SubCell"/>
</dbReference>
<evidence type="ECO:0000256" key="4">
    <source>
        <dbReference type="ARBA" id="ARBA00022692"/>
    </source>
</evidence>
<dbReference type="InterPro" id="IPR013784">
    <property type="entry name" value="Carb-bd-like_fold"/>
</dbReference>
<dbReference type="Pfam" id="PF00593">
    <property type="entry name" value="TonB_dep_Rec_b-barrel"/>
    <property type="match status" value="1"/>
</dbReference>
<dbReference type="Gene3D" id="2.60.40.1120">
    <property type="entry name" value="Carboxypeptidase-like, regulatory domain"/>
    <property type="match status" value="1"/>
</dbReference>
<gene>
    <name evidence="13" type="ORF">NBRC110019_17010</name>
</gene>
<dbReference type="Pfam" id="PF13715">
    <property type="entry name" value="CarbopepD_reg_2"/>
    <property type="match status" value="1"/>
</dbReference>
<dbReference type="InterPro" id="IPR010104">
    <property type="entry name" value="TonB_rcpt_bac"/>
</dbReference>
<dbReference type="Gene3D" id="2.170.130.10">
    <property type="entry name" value="TonB-dependent receptor, plug domain"/>
    <property type="match status" value="1"/>
</dbReference>
<reference evidence="13" key="1">
    <citation type="submission" date="2022-07" db="EMBL/GenBank/DDBJ databases">
        <title>Taxonomy of Novel Oxalotrophic and Methylotrophic Bacteria.</title>
        <authorList>
            <person name="Sahin N."/>
            <person name="Tani A."/>
        </authorList>
    </citation>
    <scope>NUCLEOTIDE SEQUENCE</scope>
    <source>
        <strain evidence="13">AM327</strain>
    </source>
</reference>
<evidence type="ECO:0000256" key="9">
    <source>
        <dbReference type="RuleBase" id="RU003357"/>
    </source>
</evidence>
<comment type="caution">
    <text evidence="13">The sequence shown here is derived from an EMBL/GenBank/DDBJ whole genome shotgun (WGS) entry which is preliminary data.</text>
</comment>
<comment type="subcellular location">
    <subcellularLocation>
        <location evidence="1 8">Cell outer membrane</location>
        <topology evidence="1 8">Multi-pass membrane protein</topology>
    </subcellularLocation>
</comment>
<keyword evidence="4 8" id="KW-0812">Transmembrane</keyword>
<sequence>MKQSNGLKLAIVTWFVALFCGFAQSGEGTIQGTITDDYGIYVPGASVSITSLSKGAITNQDGKFTLVNVPEGSYTILVKYLGFADTKVSATVTAGQTTSVEVVLNSQDVELEEVEVIGFGLAGQARALNTQKNNTNITNVVSTEQIGKFPDSNIGDAVKRIPGITMQVDQGEARNIIIRGLAPQLNSVTLNGSRIPSAEGDNRNVQMDLIPSDMIQTIEVNKAVTPDMDGDALGGSVNLITRSAPQKFRLAATVGSGMNFITDKPIVNGSFLVGDRTKNGKFGWMVAASYNDNDFGSDNIEAEWSDEFEYNNGDEDNLESVDVNPYNSTFELRTYLVERVRRSFSANFDYKFNDNNTIFFKSMYNWRDDRENRYRVEYEILDGEDIGPNDFTVENGNLTSFLAESKRQTKGGINNNRNKNRRLEDQRMQNYTLGGNHLFGSVKFDWMASYAKASEERLNERYIEFESEFLVARTIDSEFPRYKAVYDDDLALGNFEFGELTEENQYTEEDDLNVFANFELPANLFGQGEGTFKFGTRGRFKNKNRNNGFIEYSPLSGMETMADVTTKDYSDPNFLAGSQYQAGYFATAEYLGGLNLNDTDLFEGEDLPDEYLTANFDVTENVYAGYVMADQKLSSKLNVLFGVRVESTHIESTGNSIIFDEDGDYAGTEVLKGSSSYTNILPGLHFKLNASENTVLRFAWTNTLARPNYVDLVPFLEENREDEELILGNPDLDPARSMNFDFMAEHYYKSVGVISGGVFFKNISDFTYTFVTENDEGYEVYQPLNGDNAVVYGAEVSFQRQLDFLPGFAKNFGIYLNYTYLESDAKGIRNEDGDERGDLSLPGSAPNMFNASLSYSDKKFSARLSGNFSDAYLDELGGNDFEDRYYDQQFFLDFNVNYAINKNLSVYADIHNITNQPLRYYQGVSSRTMQLEYYERRLNFGVKYNIF</sequence>
<dbReference type="Pfam" id="PF07715">
    <property type="entry name" value="Plug"/>
    <property type="match status" value="1"/>
</dbReference>
<comment type="similarity">
    <text evidence="8 9">Belongs to the TonB-dependent receptor family.</text>
</comment>
<evidence type="ECO:0000259" key="12">
    <source>
        <dbReference type="Pfam" id="PF07715"/>
    </source>
</evidence>
<feature type="chain" id="PRO_5040977174" evidence="10">
    <location>
        <begin position="26"/>
        <end position="947"/>
    </location>
</feature>
<dbReference type="SUPFAM" id="SSF49452">
    <property type="entry name" value="Starch-binding domain-like"/>
    <property type="match status" value="1"/>
</dbReference>
<dbReference type="Proteomes" id="UP001143545">
    <property type="component" value="Unassembled WGS sequence"/>
</dbReference>
<dbReference type="InterPro" id="IPR037066">
    <property type="entry name" value="Plug_dom_sf"/>
</dbReference>
<feature type="domain" description="TonB-dependent receptor plug" evidence="12">
    <location>
        <begin position="132"/>
        <end position="235"/>
    </location>
</feature>
<organism evidence="13 14">
    <name type="scientific">Neptunitalea chrysea</name>
    <dbReference type="NCBI Taxonomy" id="1647581"/>
    <lineage>
        <taxon>Bacteria</taxon>
        <taxon>Pseudomonadati</taxon>
        <taxon>Bacteroidota</taxon>
        <taxon>Flavobacteriia</taxon>
        <taxon>Flavobacteriales</taxon>
        <taxon>Flavobacteriaceae</taxon>
        <taxon>Neptunitalea</taxon>
    </lineage>
</organism>
<keyword evidence="10" id="KW-0732">Signal</keyword>
<evidence type="ECO:0000256" key="8">
    <source>
        <dbReference type="PROSITE-ProRule" id="PRU01360"/>
    </source>
</evidence>